<feature type="domain" description="Pseudouridine synthase RsuA/RluA-like" evidence="4">
    <location>
        <begin position="37"/>
        <end position="205"/>
    </location>
</feature>
<dbReference type="InterPro" id="IPR020103">
    <property type="entry name" value="PsdUridine_synth_cat_dom_sf"/>
</dbReference>
<accession>A0A1G2U507</accession>
<proteinExistence type="inferred from homology"/>
<gene>
    <name evidence="5" type="ORF">A2920_01355</name>
</gene>
<dbReference type="GO" id="GO:0000455">
    <property type="term" value="P:enzyme-directed rRNA pseudouridine synthesis"/>
    <property type="evidence" value="ECO:0007669"/>
    <property type="project" value="TreeGrafter"/>
</dbReference>
<organism evidence="5 6">
    <name type="scientific">Candidatus Zambryskibacteria bacterium RIFCSPLOWO2_01_FULL_43_17</name>
    <dbReference type="NCBI Taxonomy" id="1802760"/>
    <lineage>
        <taxon>Bacteria</taxon>
        <taxon>Candidatus Zambryskiibacteriota</taxon>
    </lineage>
</organism>
<dbReference type="GO" id="GO:0009982">
    <property type="term" value="F:pseudouridine synthase activity"/>
    <property type="evidence" value="ECO:0007669"/>
    <property type="project" value="InterPro"/>
</dbReference>
<dbReference type="InterPro" id="IPR050188">
    <property type="entry name" value="RluA_PseudoU_synthase"/>
</dbReference>
<dbReference type="AlphaFoldDB" id="A0A1G2U507"/>
<comment type="catalytic activity">
    <reaction evidence="3">
        <text>a uridine in RNA = a pseudouridine in RNA</text>
        <dbReference type="Rhea" id="RHEA:48348"/>
        <dbReference type="Rhea" id="RHEA-COMP:12068"/>
        <dbReference type="Rhea" id="RHEA-COMP:12069"/>
        <dbReference type="ChEBI" id="CHEBI:65314"/>
        <dbReference type="ChEBI" id="CHEBI:65315"/>
    </reaction>
</comment>
<dbReference type="GO" id="GO:0140098">
    <property type="term" value="F:catalytic activity, acting on RNA"/>
    <property type="evidence" value="ECO:0007669"/>
    <property type="project" value="UniProtKB-ARBA"/>
</dbReference>
<name>A0A1G2U507_9BACT</name>
<evidence type="ECO:0000313" key="6">
    <source>
        <dbReference type="Proteomes" id="UP000179283"/>
    </source>
</evidence>
<evidence type="ECO:0000256" key="1">
    <source>
        <dbReference type="ARBA" id="ARBA00010876"/>
    </source>
</evidence>
<dbReference type="NCBIfam" id="TIGR00005">
    <property type="entry name" value="rluA_subfam"/>
    <property type="match status" value="1"/>
</dbReference>
<dbReference type="CDD" id="cd02869">
    <property type="entry name" value="PseudoU_synth_RluA_like"/>
    <property type="match status" value="1"/>
</dbReference>
<evidence type="ECO:0000259" key="4">
    <source>
        <dbReference type="Pfam" id="PF00849"/>
    </source>
</evidence>
<comment type="function">
    <text evidence="3">Responsible for synthesis of pseudouridine from uracil.</text>
</comment>
<evidence type="ECO:0000256" key="2">
    <source>
        <dbReference type="PIRSR" id="PIRSR606225-1"/>
    </source>
</evidence>
<dbReference type="GO" id="GO:0003723">
    <property type="term" value="F:RNA binding"/>
    <property type="evidence" value="ECO:0007669"/>
    <property type="project" value="InterPro"/>
</dbReference>
<sequence>MNYKLHQNHILCQKPGVCYIGLMSISSQVKILYEDENMVLINKPAGLIVHGDGKREEESVAQWMLAHYPESESVGEQNIPENQSTLPILRSGIVHRLDKETSGVLALAKNQKAFLHLKKQFQDRETEKIYHTFVYGIMKKDEGTIDRPIARSRRDFRLWSAQRGGRGELREAITDYEVLFRGDDFTFVQVKPKTGRTHQIRVHFKAINHPLVCDKLYAPKQKSKLGFERLALHARKLKLLNLDGKHIEVEAPYPPDFENAIKRIGYLPH</sequence>
<dbReference type="Pfam" id="PF00849">
    <property type="entry name" value="PseudoU_synth_2"/>
    <property type="match status" value="1"/>
</dbReference>
<dbReference type="Proteomes" id="UP000179283">
    <property type="component" value="Unassembled WGS sequence"/>
</dbReference>
<dbReference type="PANTHER" id="PTHR21600">
    <property type="entry name" value="MITOCHONDRIAL RNA PSEUDOURIDINE SYNTHASE"/>
    <property type="match status" value="1"/>
</dbReference>
<dbReference type="InterPro" id="IPR006145">
    <property type="entry name" value="PsdUridine_synth_RsuA/RluA"/>
</dbReference>
<reference evidence="5 6" key="1">
    <citation type="journal article" date="2016" name="Nat. Commun.">
        <title>Thousands of microbial genomes shed light on interconnected biogeochemical processes in an aquifer system.</title>
        <authorList>
            <person name="Anantharaman K."/>
            <person name="Brown C.T."/>
            <person name="Hug L.A."/>
            <person name="Sharon I."/>
            <person name="Castelle C.J."/>
            <person name="Probst A.J."/>
            <person name="Thomas B.C."/>
            <person name="Singh A."/>
            <person name="Wilkins M.J."/>
            <person name="Karaoz U."/>
            <person name="Brodie E.L."/>
            <person name="Williams K.H."/>
            <person name="Hubbard S.S."/>
            <person name="Banfield J.F."/>
        </authorList>
    </citation>
    <scope>NUCLEOTIDE SEQUENCE [LARGE SCALE GENOMIC DNA]</scope>
</reference>
<protein>
    <recommendedName>
        <fullName evidence="3">Pseudouridine synthase</fullName>
        <ecNumber evidence="3">5.4.99.-</ecNumber>
    </recommendedName>
</protein>
<dbReference type="PANTHER" id="PTHR21600:SF87">
    <property type="entry name" value="RNA PSEUDOURIDYLATE SYNTHASE DOMAIN-CONTAINING PROTEIN 1"/>
    <property type="match status" value="1"/>
</dbReference>
<evidence type="ECO:0000256" key="3">
    <source>
        <dbReference type="RuleBase" id="RU362028"/>
    </source>
</evidence>
<dbReference type="EMBL" id="MHWD01000008">
    <property type="protein sequence ID" value="OHB04575.1"/>
    <property type="molecule type" value="Genomic_DNA"/>
</dbReference>
<comment type="caution">
    <text evidence="5">The sequence shown here is derived from an EMBL/GenBank/DDBJ whole genome shotgun (WGS) entry which is preliminary data.</text>
</comment>
<dbReference type="Gene3D" id="3.30.2350.10">
    <property type="entry name" value="Pseudouridine synthase"/>
    <property type="match status" value="1"/>
</dbReference>
<comment type="similarity">
    <text evidence="1 3">Belongs to the pseudouridine synthase RluA family.</text>
</comment>
<evidence type="ECO:0000313" key="5">
    <source>
        <dbReference type="EMBL" id="OHB04575.1"/>
    </source>
</evidence>
<dbReference type="InterPro" id="IPR006225">
    <property type="entry name" value="PsdUridine_synth_RluC/D"/>
</dbReference>
<feature type="active site" evidence="2">
    <location>
        <position position="98"/>
    </location>
</feature>
<dbReference type="EC" id="5.4.99.-" evidence="3"/>
<keyword evidence="3" id="KW-0413">Isomerase</keyword>
<dbReference type="SUPFAM" id="SSF55120">
    <property type="entry name" value="Pseudouridine synthase"/>
    <property type="match status" value="1"/>
</dbReference>